<evidence type="ECO:0000313" key="1">
    <source>
        <dbReference type="EMBL" id="KAJ9052057.1"/>
    </source>
</evidence>
<keyword evidence="2" id="KW-1185">Reference proteome</keyword>
<name>A0ACC2RPQ0_9FUNG</name>
<organism evidence="1 2">
    <name type="scientific">Entomophthora muscae</name>
    <dbReference type="NCBI Taxonomy" id="34485"/>
    <lineage>
        <taxon>Eukaryota</taxon>
        <taxon>Fungi</taxon>
        <taxon>Fungi incertae sedis</taxon>
        <taxon>Zoopagomycota</taxon>
        <taxon>Entomophthoromycotina</taxon>
        <taxon>Entomophthoromycetes</taxon>
        <taxon>Entomophthorales</taxon>
        <taxon>Entomophthoraceae</taxon>
        <taxon>Entomophthora</taxon>
    </lineage>
</organism>
<accession>A0ACC2RPQ0</accession>
<evidence type="ECO:0000313" key="2">
    <source>
        <dbReference type="Proteomes" id="UP001165960"/>
    </source>
</evidence>
<gene>
    <name evidence="1" type="ORF">DSO57_1038053</name>
</gene>
<reference evidence="1" key="1">
    <citation type="submission" date="2022-04" db="EMBL/GenBank/DDBJ databases">
        <title>Genome of the entomopathogenic fungus Entomophthora muscae.</title>
        <authorList>
            <person name="Elya C."/>
            <person name="Lovett B.R."/>
            <person name="Lee E."/>
            <person name="Macias A.M."/>
            <person name="Hajek A.E."/>
            <person name="De Bivort B.L."/>
            <person name="Kasson M.T."/>
            <person name="De Fine Licht H.H."/>
            <person name="Stajich J.E."/>
        </authorList>
    </citation>
    <scope>NUCLEOTIDE SEQUENCE</scope>
    <source>
        <strain evidence="1">Berkeley</strain>
    </source>
</reference>
<proteinExistence type="predicted"/>
<dbReference type="Proteomes" id="UP001165960">
    <property type="component" value="Unassembled WGS sequence"/>
</dbReference>
<protein>
    <submittedName>
        <fullName evidence="1">Uncharacterized protein</fullName>
    </submittedName>
</protein>
<dbReference type="EMBL" id="QTSX02006836">
    <property type="protein sequence ID" value="KAJ9052057.1"/>
    <property type="molecule type" value="Genomic_DNA"/>
</dbReference>
<sequence>MKGKAVFNKADFTELNTVAYEFKHNIKEYLTKHVFFKSHPNSSHVTCIQDIIRAAKSSTPPRKVEFLDYAAQLTMTHSEYQQLATSLQQAVQRVVDDLLDTHRLDALAVSSQTRLRGTSLSALARYPIVNVPAGFNKSLPFGISLFSRPGQEPLLLSLANVIESQGPPIRHPPPSSSSKTSLYIKIKQVWRVQ</sequence>
<comment type="caution">
    <text evidence="1">The sequence shown here is derived from an EMBL/GenBank/DDBJ whole genome shotgun (WGS) entry which is preliminary data.</text>
</comment>